<dbReference type="EMBL" id="AK360773">
    <property type="protein sequence ID" value="BAJ91981.1"/>
    <property type="molecule type" value="mRNA"/>
</dbReference>
<organism evidence="2">
    <name type="scientific">Hordeum vulgare subsp. vulgare</name>
    <name type="common">Domesticated barley</name>
    <dbReference type="NCBI Taxonomy" id="112509"/>
    <lineage>
        <taxon>Eukaryota</taxon>
        <taxon>Viridiplantae</taxon>
        <taxon>Streptophyta</taxon>
        <taxon>Embryophyta</taxon>
        <taxon>Tracheophyta</taxon>
        <taxon>Spermatophyta</taxon>
        <taxon>Magnoliopsida</taxon>
        <taxon>Liliopsida</taxon>
        <taxon>Poales</taxon>
        <taxon>Poaceae</taxon>
        <taxon>BOP clade</taxon>
        <taxon>Pooideae</taxon>
        <taxon>Triticodae</taxon>
        <taxon>Triticeae</taxon>
        <taxon>Hordeinae</taxon>
        <taxon>Hordeum</taxon>
    </lineage>
</organism>
<dbReference type="AlphaFoldDB" id="F2CRB5"/>
<accession>F2CRB5</accession>
<name>F2CRB5_HORVV</name>
<protein>
    <submittedName>
        <fullName evidence="2">Predicted protein</fullName>
    </submittedName>
</protein>
<evidence type="ECO:0000313" key="2">
    <source>
        <dbReference type="EMBL" id="BAJ85386.1"/>
    </source>
</evidence>
<reference evidence="2" key="1">
    <citation type="journal article" date="2011" name="Plant Physiol.">
        <title>Comprehensive sequence analysis of 24,783 barley full-length cDNAs derived from 12 clone libraries.</title>
        <authorList>
            <person name="Matsumoto T."/>
            <person name="Tanaka T."/>
            <person name="Sakai H."/>
            <person name="Amano N."/>
            <person name="Kanamori H."/>
            <person name="Kurita K."/>
            <person name="Kikuta A."/>
            <person name="Kamiya K."/>
            <person name="Yamamoto M."/>
            <person name="Ikawa H."/>
            <person name="Fujii N."/>
            <person name="Hori K."/>
            <person name="Itoh T."/>
            <person name="Sato K."/>
        </authorList>
    </citation>
    <scope>NUCLEOTIDE SEQUENCE</scope>
    <source>
        <tissue evidence="2">Shoot</tissue>
    </source>
</reference>
<evidence type="ECO:0000256" key="1">
    <source>
        <dbReference type="SAM" id="MobiDB-lite"/>
    </source>
</evidence>
<dbReference type="KEGG" id="hvg:123430071"/>
<sequence length="182" mass="19681">MANQHRRFLHRRMPRVAPACSAAVVQRFIVNRCRSVPAIAPSASRAGGHQLLPPRLMAFPSRGRSTASSRGVRLRLAVRRRHALEGASRGRVGCGPCRRLMTASSAPSRTERRAIRVGGRGGLAEARGSWPGMPSRLRASSPDVVDRRGAAIPGLGWCDAMYRRCCQAASSAERSRVPPLVA</sequence>
<proteinExistence type="evidence at transcript level"/>
<dbReference type="EMBL" id="AK354167">
    <property type="protein sequence ID" value="BAJ85386.1"/>
    <property type="molecule type" value="mRNA"/>
</dbReference>
<dbReference type="GeneID" id="123430071"/>
<feature type="region of interest" description="Disordered" evidence="1">
    <location>
        <begin position="120"/>
        <end position="141"/>
    </location>
</feature>
<dbReference type="RefSeq" id="XP_044969921.1">
    <property type="nucleotide sequence ID" value="XM_045113986.1"/>
</dbReference>